<name>A0A0Q9WT96_DROWI</name>
<dbReference type="GO" id="GO:0007165">
    <property type="term" value="P:signal transduction"/>
    <property type="evidence" value="ECO:0007669"/>
    <property type="project" value="UniProtKB-KW"/>
</dbReference>
<feature type="transmembrane region" description="Helical" evidence="11">
    <location>
        <begin position="305"/>
        <end position="326"/>
    </location>
</feature>
<comment type="similarity">
    <text evidence="11">Belongs to the insect chemoreceptor superfamily. Heteromeric odorant receptor channel (TC 1.A.69) family.</text>
</comment>
<comment type="caution">
    <text evidence="11">Lacks conserved residue(s) required for the propagation of feature annotation.</text>
</comment>
<keyword evidence="4 11" id="KW-0812">Transmembrane</keyword>
<protein>
    <recommendedName>
        <fullName evidence="11">Odorant receptor</fullName>
    </recommendedName>
</protein>
<comment type="subunit">
    <text evidence="10">Interacts with Orco. Complexes exist early in the endomembrane system in olfactory sensory neurons (OSNs), coupling these complexes to the conserved ciliary trafficking pathway.</text>
</comment>
<keyword evidence="6 11" id="KW-1133">Transmembrane helix</keyword>
<sequence length="384" mass="44110">MKYVSVITYWINSDLKFFTTLQHNSIKRLNAKLEALYPKTMEERMVYHSTSIANAAYSNNWFDASLSCKKNLQLIAIRAQRPVELSALGYVPLSLETFKEHKVISRLRDNLEALYPKTKEQRKDYNVNEFYWPRLLIFLVRTYIITAVAIVFEPLCTSVFNLQREINRIFGGSMLLSLLNSAVVLCFVSLYVEVQGLNMDGVSMLMFTCTSTLQLYLVCYYGQLVSTLSEDLMHAAYCHSWQDASISYKKFIIIIIRRTQEALELSAMGYLPVSHETFRRDRQFMAELITKHNILTELQNDLNGIYGSSLLFTMVTTASLFCTAAVNIQIQGFSLEGVTLLMFMVNTLEPLELSAMGYLPVSHETFRRLMNIALRVVVCIRQLI</sequence>
<evidence type="ECO:0000256" key="4">
    <source>
        <dbReference type="ARBA" id="ARBA00022692"/>
    </source>
</evidence>
<keyword evidence="9 11" id="KW-0807">Transducer</keyword>
<dbReference type="EMBL" id="CH964232">
    <property type="protein sequence ID" value="KRF99339.1"/>
    <property type="molecule type" value="Genomic_DNA"/>
</dbReference>
<organism evidence="12 13">
    <name type="scientific">Drosophila willistoni</name>
    <name type="common">Fruit fly</name>
    <dbReference type="NCBI Taxonomy" id="7260"/>
    <lineage>
        <taxon>Eukaryota</taxon>
        <taxon>Metazoa</taxon>
        <taxon>Ecdysozoa</taxon>
        <taxon>Arthropoda</taxon>
        <taxon>Hexapoda</taxon>
        <taxon>Insecta</taxon>
        <taxon>Pterygota</taxon>
        <taxon>Neoptera</taxon>
        <taxon>Endopterygota</taxon>
        <taxon>Diptera</taxon>
        <taxon>Brachycera</taxon>
        <taxon>Muscomorpha</taxon>
        <taxon>Ephydroidea</taxon>
        <taxon>Drosophilidae</taxon>
        <taxon>Drosophila</taxon>
        <taxon>Sophophora</taxon>
    </lineage>
</organism>
<comment type="subcellular location">
    <subcellularLocation>
        <location evidence="1 11">Cell membrane</location>
        <topology evidence="1 11">Multi-pass membrane protein</topology>
    </subcellularLocation>
</comment>
<feature type="transmembrane region" description="Helical" evidence="11">
    <location>
        <begin position="204"/>
        <end position="223"/>
    </location>
</feature>
<evidence type="ECO:0000256" key="6">
    <source>
        <dbReference type="ARBA" id="ARBA00022989"/>
    </source>
</evidence>
<dbReference type="Proteomes" id="UP000007798">
    <property type="component" value="Unassembled WGS sequence"/>
</dbReference>
<keyword evidence="13" id="KW-1185">Reference proteome</keyword>
<dbReference type="Pfam" id="PF02949">
    <property type="entry name" value="7tm_6"/>
    <property type="match status" value="3"/>
</dbReference>
<dbReference type="InParanoid" id="A0A0Q9WT96"/>
<evidence type="ECO:0000256" key="1">
    <source>
        <dbReference type="ARBA" id="ARBA00004651"/>
    </source>
</evidence>
<dbReference type="PANTHER" id="PTHR21137:SF44">
    <property type="entry name" value="ODORANT RECEPTOR 13A-RELATED"/>
    <property type="match status" value="1"/>
</dbReference>
<evidence type="ECO:0000256" key="11">
    <source>
        <dbReference type="RuleBase" id="RU351113"/>
    </source>
</evidence>
<keyword evidence="5 11" id="KW-0552">Olfaction</keyword>
<keyword evidence="8 11" id="KW-0675">Receptor</keyword>
<keyword evidence="2" id="KW-1003">Cell membrane</keyword>
<accession>A0A0Q9WT96</accession>
<dbReference type="InterPro" id="IPR004117">
    <property type="entry name" value="7tm6_olfct_rcpt"/>
</dbReference>
<keyword evidence="7 11" id="KW-0472">Membrane</keyword>
<feature type="transmembrane region" description="Helical" evidence="11">
    <location>
        <begin position="131"/>
        <end position="152"/>
    </location>
</feature>
<dbReference type="OrthoDB" id="8185860at2759"/>
<dbReference type="AlphaFoldDB" id="A0A0Q9WT96"/>
<dbReference type="PANTHER" id="PTHR21137">
    <property type="entry name" value="ODORANT RECEPTOR"/>
    <property type="match status" value="1"/>
</dbReference>
<dbReference type="GO" id="GO:0005886">
    <property type="term" value="C:plasma membrane"/>
    <property type="evidence" value="ECO:0007669"/>
    <property type="project" value="UniProtKB-SubCell"/>
</dbReference>
<feature type="transmembrane region" description="Helical" evidence="11">
    <location>
        <begin position="172"/>
        <end position="192"/>
    </location>
</feature>
<evidence type="ECO:0000256" key="5">
    <source>
        <dbReference type="ARBA" id="ARBA00022725"/>
    </source>
</evidence>
<evidence type="ECO:0000313" key="12">
    <source>
        <dbReference type="EMBL" id="KRF99339.1"/>
    </source>
</evidence>
<evidence type="ECO:0000256" key="10">
    <source>
        <dbReference type="ARBA" id="ARBA00038679"/>
    </source>
</evidence>
<keyword evidence="3 11" id="KW-0716">Sensory transduction</keyword>
<gene>
    <name evidence="12" type="primary">Dwil\GK11371</name>
    <name evidence="12" type="ORF">Dwil_GK11371</name>
</gene>
<evidence type="ECO:0000256" key="9">
    <source>
        <dbReference type="ARBA" id="ARBA00023224"/>
    </source>
</evidence>
<evidence type="ECO:0000256" key="7">
    <source>
        <dbReference type="ARBA" id="ARBA00023136"/>
    </source>
</evidence>
<proteinExistence type="inferred from homology"/>
<evidence type="ECO:0000256" key="3">
    <source>
        <dbReference type="ARBA" id="ARBA00022606"/>
    </source>
</evidence>
<dbReference type="eggNOG" id="ENOG502SY7V">
    <property type="taxonomic scope" value="Eukaryota"/>
</dbReference>
<evidence type="ECO:0000256" key="8">
    <source>
        <dbReference type="ARBA" id="ARBA00023170"/>
    </source>
</evidence>
<dbReference type="GO" id="GO:0004984">
    <property type="term" value="F:olfactory receptor activity"/>
    <property type="evidence" value="ECO:0007669"/>
    <property type="project" value="InterPro"/>
</dbReference>
<evidence type="ECO:0000256" key="2">
    <source>
        <dbReference type="ARBA" id="ARBA00022475"/>
    </source>
</evidence>
<reference evidence="12 13" key="1">
    <citation type="journal article" date="2007" name="Nature">
        <title>Evolution of genes and genomes on the Drosophila phylogeny.</title>
        <authorList>
            <consortium name="Drosophila 12 Genomes Consortium"/>
            <person name="Clark A.G."/>
            <person name="Eisen M.B."/>
            <person name="Smith D.R."/>
            <person name="Bergman C.M."/>
            <person name="Oliver B."/>
            <person name="Markow T.A."/>
            <person name="Kaufman T.C."/>
            <person name="Kellis M."/>
            <person name="Gelbart W."/>
            <person name="Iyer V.N."/>
            <person name="Pollard D.A."/>
            <person name="Sackton T.B."/>
            <person name="Larracuente A.M."/>
            <person name="Singh N.D."/>
            <person name="Abad J.P."/>
            <person name="Abt D.N."/>
            <person name="Adryan B."/>
            <person name="Aguade M."/>
            <person name="Akashi H."/>
            <person name="Anderson W.W."/>
            <person name="Aquadro C.F."/>
            <person name="Ardell D.H."/>
            <person name="Arguello R."/>
            <person name="Artieri C.G."/>
            <person name="Barbash D.A."/>
            <person name="Barker D."/>
            <person name="Barsanti P."/>
            <person name="Batterham P."/>
            <person name="Batzoglou S."/>
            <person name="Begun D."/>
            <person name="Bhutkar A."/>
            <person name="Blanco E."/>
            <person name="Bosak S.A."/>
            <person name="Bradley R.K."/>
            <person name="Brand A.D."/>
            <person name="Brent M.R."/>
            <person name="Brooks A.N."/>
            <person name="Brown R.H."/>
            <person name="Butlin R.K."/>
            <person name="Caggese C."/>
            <person name="Calvi B.R."/>
            <person name="Bernardo de Carvalho A."/>
            <person name="Caspi A."/>
            <person name="Castrezana S."/>
            <person name="Celniker S.E."/>
            <person name="Chang J.L."/>
            <person name="Chapple C."/>
            <person name="Chatterji S."/>
            <person name="Chinwalla A."/>
            <person name="Civetta A."/>
            <person name="Clifton S.W."/>
            <person name="Comeron J.M."/>
            <person name="Costello J.C."/>
            <person name="Coyne J.A."/>
            <person name="Daub J."/>
            <person name="David R.G."/>
            <person name="Delcher A.L."/>
            <person name="Delehaunty K."/>
            <person name="Do C.B."/>
            <person name="Ebling H."/>
            <person name="Edwards K."/>
            <person name="Eickbush T."/>
            <person name="Evans J.D."/>
            <person name="Filipski A."/>
            <person name="Findeiss S."/>
            <person name="Freyhult E."/>
            <person name="Fulton L."/>
            <person name="Fulton R."/>
            <person name="Garcia A.C."/>
            <person name="Gardiner A."/>
            <person name="Garfield D.A."/>
            <person name="Garvin B.E."/>
            <person name="Gibson G."/>
            <person name="Gilbert D."/>
            <person name="Gnerre S."/>
            <person name="Godfrey J."/>
            <person name="Good R."/>
            <person name="Gotea V."/>
            <person name="Gravely B."/>
            <person name="Greenberg A.J."/>
            <person name="Griffiths-Jones S."/>
            <person name="Gross S."/>
            <person name="Guigo R."/>
            <person name="Gustafson E.A."/>
            <person name="Haerty W."/>
            <person name="Hahn M.W."/>
            <person name="Halligan D.L."/>
            <person name="Halpern A.L."/>
            <person name="Halter G.M."/>
            <person name="Han M.V."/>
            <person name="Heger A."/>
            <person name="Hillier L."/>
            <person name="Hinrichs A.S."/>
            <person name="Holmes I."/>
            <person name="Hoskins R.A."/>
            <person name="Hubisz M.J."/>
            <person name="Hultmark D."/>
            <person name="Huntley M.A."/>
            <person name="Jaffe D.B."/>
            <person name="Jagadeeshan S."/>
            <person name="Jeck W.R."/>
            <person name="Johnson J."/>
            <person name="Jones C.D."/>
            <person name="Jordan W.C."/>
            <person name="Karpen G.H."/>
            <person name="Kataoka E."/>
            <person name="Keightley P.D."/>
            <person name="Kheradpour P."/>
            <person name="Kirkness E.F."/>
            <person name="Koerich L.B."/>
            <person name="Kristiansen K."/>
            <person name="Kudrna D."/>
            <person name="Kulathinal R.J."/>
            <person name="Kumar S."/>
            <person name="Kwok R."/>
            <person name="Lander E."/>
            <person name="Langley C.H."/>
            <person name="Lapoint R."/>
            <person name="Lazzaro B.P."/>
            <person name="Lee S.J."/>
            <person name="Levesque L."/>
            <person name="Li R."/>
            <person name="Lin C.F."/>
            <person name="Lin M.F."/>
            <person name="Lindblad-Toh K."/>
            <person name="Llopart A."/>
            <person name="Long M."/>
            <person name="Low L."/>
            <person name="Lozovsky E."/>
            <person name="Lu J."/>
            <person name="Luo M."/>
            <person name="Machado C.A."/>
            <person name="Makalowski W."/>
            <person name="Marzo M."/>
            <person name="Matsuda M."/>
            <person name="Matzkin L."/>
            <person name="McAllister B."/>
            <person name="McBride C.S."/>
            <person name="McKernan B."/>
            <person name="McKernan K."/>
            <person name="Mendez-Lago M."/>
            <person name="Minx P."/>
            <person name="Mollenhauer M.U."/>
            <person name="Montooth K."/>
            <person name="Mount S.M."/>
            <person name="Mu X."/>
            <person name="Myers E."/>
            <person name="Negre B."/>
            <person name="Newfeld S."/>
            <person name="Nielsen R."/>
            <person name="Noor M.A."/>
            <person name="O'Grady P."/>
            <person name="Pachter L."/>
            <person name="Papaceit M."/>
            <person name="Parisi M.J."/>
            <person name="Parisi M."/>
            <person name="Parts L."/>
            <person name="Pedersen J.S."/>
            <person name="Pesole G."/>
            <person name="Phillippy A.M."/>
            <person name="Ponting C.P."/>
            <person name="Pop M."/>
            <person name="Porcelli D."/>
            <person name="Powell J.R."/>
            <person name="Prohaska S."/>
            <person name="Pruitt K."/>
            <person name="Puig M."/>
            <person name="Quesneville H."/>
            <person name="Ram K.R."/>
            <person name="Rand D."/>
            <person name="Rasmussen M.D."/>
            <person name="Reed L.K."/>
            <person name="Reenan R."/>
            <person name="Reily A."/>
            <person name="Remington K.A."/>
            <person name="Rieger T.T."/>
            <person name="Ritchie M.G."/>
            <person name="Robin C."/>
            <person name="Rogers Y.H."/>
            <person name="Rohde C."/>
            <person name="Rozas J."/>
            <person name="Rubenfield M.J."/>
            <person name="Ruiz A."/>
            <person name="Russo S."/>
            <person name="Salzberg S.L."/>
            <person name="Sanchez-Gracia A."/>
            <person name="Saranga D.J."/>
            <person name="Sato H."/>
            <person name="Schaeffer S.W."/>
            <person name="Schatz M.C."/>
            <person name="Schlenke T."/>
            <person name="Schwartz R."/>
            <person name="Segarra C."/>
            <person name="Singh R.S."/>
            <person name="Sirot L."/>
            <person name="Sirota M."/>
            <person name="Sisneros N.B."/>
            <person name="Smith C.D."/>
            <person name="Smith T.F."/>
            <person name="Spieth J."/>
            <person name="Stage D.E."/>
            <person name="Stark A."/>
            <person name="Stephan W."/>
            <person name="Strausberg R.L."/>
            <person name="Strempel S."/>
            <person name="Sturgill D."/>
            <person name="Sutton G."/>
            <person name="Sutton G.G."/>
            <person name="Tao W."/>
            <person name="Teichmann S."/>
            <person name="Tobari Y.N."/>
            <person name="Tomimura Y."/>
            <person name="Tsolas J.M."/>
            <person name="Valente V.L."/>
            <person name="Venter E."/>
            <person name="Venter J.C."/>
            <person name="Vicario S."/>
            <person name="Vieira F.G."/>
            <person name="Vilella A.J."/>
            <person name="Villasante A."/>
            <person name="Walenz B."/>
            <person name="Wang J."/>
            <person name="Wasserman M."/>
            <person name="Watts T."/>
            <person name="Wilson D."/>
            <person name="Wilson R.K."/>
            <person name="Wing R.A."/>
            <person name="Wolfner M.F."/>
            <person name="Wong A."/>
            <person name="Wong G.K."/>
            <person name="Wu C.I."/>
            <person name="Wu G."/>
            <person name="Yamamoto D."/>
            <person name="Yang H.P."/>
            <person name="Yang S.P."/>
            <person name="Yorke J.A."/>
            <person name="Yoshida K."/>
            <person name="Zdobnov E."/>
            <person name="Zhang P."/>
            <person name="Zhang Y."/>
            <person name="Zimin A.V."/>
            <person name="Baldwin J."/>
            <person name="Abdouelleil A."/>
            <person name="Abdulkadir J."/>
            <person name="Abebe A."/>
            <person name="Abera B."/>
            <person name="Abreu J."/>
            <person name="Acer S.C."/>
            <person name="Aftuck L."/>
            <person name="Alexander A."/>
            <person name="An P."/>
            <person name="Anderson E."/>
            <person name="Anderson S."/>
            <person name="Arachi H."/>
            <person name="Azer M."/>
            <person name="Bachantsang P."/>
            <person name="Barry A."/>
            <person name="Bayul T."/>
            <person name="Berlin A."/>
            <person name="Bessette D."/>
            <person name="Bloom T."/>
            <person name="Blye J."/>
            <person name="Boguslavskiy L."/>
            <person name="Bonnet C."/>
            <person name="Boukhgalter B."/>
            <person name="Bourzgui I."/>
            <person name="Brown A."/>
            <person name="Cahill P."/>
            <person name="Channer S."/>
            <person name="Cheshatsang Y."/>
            <person name="Chuda L."/>
            <person name="Citroen M."/>
            <person name="Collymore A."/>
            <person name="Cooke P."/>
            <person name="Costello M."/>
            <person name="D'Aco K."/>
            <person name="Daza R."/>
            <person name="De Haan G."/>
            <person name="DeGray S."/>
            <person name="DeMaso C."/>
            <person name="Dhargay N."/>
            <person name="Dooley K."/>
            <person name="Dooley E."/>
            <person name="Doricent M."/>
            <person name="Dorje P."/>
            <person name="Dorjee K."/>
            <person name="Dupes A."/>
            <person name="Elong R."/>
            <person name="Falk J."/>
            <person name="Farina A."/>
            <person name="Faro S."/>
            <person name="Ferguson D."/>
            <person name="Fisher S."/>
            <person name="Foley C.D."/>
            <person name="Franke A."/>
            <person name="Friedrich D."/>
            <person name="Gadbois L."/>
            <person name="Gearin G."/>
            <person name="Gearin C.R."/>
            <person name="Giannoukos G."/>
            <person name="Goode T."/>
            <person name="Graham J."/>
            <person name="Grandbois E."/>
            <person name="Grewal S."/>
            <person name="Gyaltsen K."/>
            <person name="Hafez N."/>
            <person name="Hagos B."/>
            <person name="Hall J."/>
            <person name="Henson C."/>
            <person name="Hollinger A."/>
            <person name="Honan T."/>
            <person name="Huard M.D."/>
            <person name="Hughes L."/>
            <person name="Hurhula B."/>
            <person name="Husby M.E."/>
            <person name="Kamat A."/>
            <person name="Kanga B."/>
            <person name="Kashin S."/>
            <person name="Khazanovich D."/>
            <person name="Kisner P."/>
            <person name="Lance K."/>
            <person name="Lara M."/>
            <person name="Lee W."/>
            <person name="Lennon N."/>
            <person name="Letendre F."/>
            <person name="LeVine R."/>
            <person name="Lipovsky A."/>
            <person name="Liu X."/>
            <person name="Liu J."/>
            <person name="Liu S."/>
            <person name="Lokyitsang T."/>
            <person name="Lokyitsang Y."/>
            <person name="Lubonja R."/>
            <person name="Lui A."/>
            <person name="MacDonald P."/>
            <person name="Magnisalis V."/>
            <person name="Maru K."/>
            <person name="Matthews C."/>
            <person name="McCusker W."/>
            <person name="McDonough S."/>
            <person name="Mehta T."/>
            <person name="Meldrim J."/>
            <person name="Meneus L."/>
            <person name="Mihai O."/>
            <person name="Mihalev A."/>
            <person name="Mihova T."/>
            <person name="Mittelman R."/>
            <person name="Mlenga V."/>
            <person name="Montmayeur A."/>
            <person name="Mulrain L."/>
            <person name="Navidi A."/>
            <person name="Naylor J."/>
            <person name="Negash T."/>
            <person name="Nguyen T."/>
            <person name="Nguyen N."/>
            <person name="Nicol R."/>
            <person name="Norbu C."/>
            <person name="Norbu N."/>
            <person name="Novod N."/>
            <person name="O'Neill B."/>
            <person name="Osman S."/>
            <person name="Markiewicz E."/>
            <person name="Oyono O.L."/>
            <person name="Patti C."/>
            <person name="Phunkhang P."/>
            <person name="Pierre F."/>
            <person name="Priest M."/>
            <person name="Raghuraman S."/>
            <person name="Rege F."/>
            <person name="Reyes R."/>
            <person name="Rise C."/>
            <person name="Rogov P."/>
            <person name="Ross K."/>
            <person name="Ryan E."/>
            <person name="Settipalli S."/>
            <person name="Shea T."/>
            <person name="Sherpa N."/>
            <person name="Shi L."/>
            <person name="Shih D."/>
            <person name="Sparrow T."/>
            <person name="Spaulding J."/>
            <person name="Stalker J."/>
            <person name="Stange-Thomann N."/>
            <person name="Stavropoulos S."/>
            <person name="Stone C."/>
            <person name="Strader C."/>
            <person name="Tesfaye S."/>
            <person name="Thomson T."/>
            <person name="Thoulutsang Y."/>
            <person name="Thoulutsang D."/>
            <person name="Topham K."/>
            <person name="Topping I."/>
            <person name="Tsamla T."/>
            <person name="Vassiliev H."/>
            <person name="Vo A."/>
            <person name="Wangchuk T."/>
            <person name="Wangdi T."/>
            <person name="Weiand M."/>
            <person name="Wilkinson J."/>
            <person name="Wilson A."/>
            <person name="Yadav S."/>
            <person name="Young G."/>
            <person name="Yu Q."/>
            <person name="Zembek L."/>
            <person name="Zhong D."/>
            <person name="Zimmer A."/>
            <person name="Zwirko Z."/>
            <person name="Jaffe D.B."/>
            <person name="Alvarez P."/>
            <person name="Brockman W."/>
            <person name="Butler J."/>
            <person name="Chin C."/>
            <person name="Gnerre S."/>
            <person name="Grabherr M."/>
            <person name="Kleber M."/>
            <person name="Mauceli E."/>
            <person name="MacCallum I."/>
        </authorList>
    </citation>
    <scope>NUCLEOTIDE SEQUENCE [LARGE SCALE GENOMIC DNA]</scope>
    <source>
        <strain evidence="13">Tucson 14030-0811.24</strain>
    </source>
</reference>
<dbReference type="GO" id="GO:0005549">
    <property type="term" value="F:odorant binding"/>
    <property type="evidence" value="ECO:0007669"/>
    <property type="project" value="InterPro"/>
</dbReference>
<evidence type="ECO:0000313" key="13">
    <source>
        <dbReference type="Proteomes" id="UP000007798"/>
    </source>
</evidence>